<name>A0A316Z616_9BASI</name>
<evidence type="ECO:0000256" key="1">
    <source>
        <dbReference type="SAM" id="SignalP"/>
    </source>
</evidence>
<protein>
    <submittedName>
        <fullName evidence="2">Uncharacterized protein</fullName>
    </submittedName>
</protein>
<dbReference type="RefSeq" id="XP_025595862.1">
    <property type="nucleotide sequence ID" value="XM_025743228.1"/>
</dbReference>
<sequence>MQFAKSAILLSALAAVVAAGDTQTITSADQDNSKSTTYQSGAAGIASCRRGNLDAMDRRWTISTAGGGAINNQQGLLGVCNVGERREEHADARDVSEGVRTLGVLQARGGDKMDVLSADQDNSSSQTFQTGAAGIKSCSHGAIARGLEARWAITTGSAPINNQQGVVGACNVGARDEAALRHLGVMTRRFAARGLSAEHQERAVEYLRREAQDLDLLA</sequence>
<evidence type="ECO:0000313" key="2">
    <source>
        <dbReference type="EMBL" id="PWN95583.1"/>
    </source>
</evidence>
<dbReference type="OrthoDB" id="3349884at2759"/>
<keyword evidence="1" id="KW-0732">Signal</keyword>
<dbReference type="AlphaFoldDB" id="A0A316Z616"/>
<keyword evidence="3" id="KW-1185">Reference proteome</keyword>
<evidence type="ECO:0000313" key="3">
    <source>
        <dbReference type="Proteomes" id="UP000245946"/>
    </source>
</evidence>
<reference evidence="2 3" key="1">
    <citation type="journal article" date="2018" name="Mol. Biol. Evol.">
        <title>Broad Genomic Sampling Reveals a Smut Pathogenic Ancestry of the Fungal Clade Ustilaginomycotina.</title>
        <authorList>
            <person name="Kijpornyongpan T."/>
            <person name="Mondo S.J."/>
            <person name="Barry K."/>
            <person name="Sandor L."/>
            <person name="Lee J."/>
            <person name="Lipzen A."/>
            <person name="Pangilinan J."/>
            <person name="LaButti K."/>
            <person name="Hainaut M."/>
            <person name="Henrissat B."/>
            <person name="Grigoriev I.V."/>
            <person name="Spatafora J.W."/>
            <person name="Aime M.C."/>
        </authorList>
    </citation>
    <scope>NUCLEOTIDE SEQUENCE [LARGE SCALE GENOMIC DNA]</scope>
    <source>
        <strain evidence="2 3">MCA 4186</strain>
    </source>
</reference>
<proteinExistence type="predicted"/>
<organism evidence="2 3">
    <name type="scientific">Tilletiopsis washingtonensis</name>
    <dbReference type="NCBI Taxonomy" id="58919"/>
    <lineage>
        <taxon>Eukaryota</taxon>
        <taxon>Fungi</taxon>
        <taxon>Dikarya</taxon>
        <taxon>Basidiomycota</taxon>
        <taxon>Ustilaginomycotina</taxon>
        <taxon>Exobasidiomycetes</taxon>
        <taxon>Entylomatales</taxon>
        <taxon>Entylomatales incertae sedis</taxon>
        <taxon>Tilletiopsis</taxon>
    </lineage>
</organism>
<feature type="chain" id="PRO_5016399347" evidence="1">
    <location>
        <begin position="20"/>
        <end position="218"/>
    </location>
</feature>
<dbReference type="GeneID" id="37270772"/>
<feature type="signal peptide" evidence="1">
    <location>
        <begin position="1"/>
        <end position="19"/>
    </location>
</feature>
<gene>
    <name evidence="2" type="ORF">FA09DRAFT_331907</name>
</gene>
<accession>A0A316Z616</accession>
<dbReference type="EMBL" id="KZ819303">
    <property type="protein sequence ID" value="PWN95583.1"/>
    <property type="molecule type" value="Genomic_DNA"/>
</dbReference>
<dbReference type="Proteomes" id="UP000245946">
    <property type="component" value="Unassembled WGS sequence"/>
</dbReference>